<proteinExistence type="predicted"/>
<dbReference type="Proteomes" id="UP001153555">
    <property type="component" value="Unassembled WGS sequence"/>
</dbReference>
<feature type="compositionally biased region" description="Polar residues" evidence="2">
    <location>
        <begin position="395"/>
        <end position="405"/>
    </location>
</feature>
<name>A0A9N7N4T8_STRHE</name>
<feature type="coiled-coil region" evidence="1">
    <location>
        <begin position="38"/>
        <end position="65"/>
    </location>
</feature>
<feature type="region of interest" description="Disordered" evidence="2">
    <location>
        <begin position="354"/>
        <end position="420"/>
    </location>
</feature>
<dbReference type="OrthoDB" id="1752139at2759"/>
<dbReference type="EMBL" id="CACSLK010024742">
    <property type="protein sequence ID" value="CAA0824503.1"/>
    <property type="molecule type" value="Genomic_DNA"/>
</dbReference>
<dbReference type="PANTHER" id="PTHR33223:SF10">
    <property type="entry name" value="AMINOTRANSFERASE-LIKE PLANT MOBILE DOMAIN-CONTAINING PROTEIN"/>
    <property type="match status" value="1"/>
</dbReference>
<evidence type="ECO:0000256" key="1">
    <source>
        <dbReference type="SAM" id="Coils"/>
    </source>
</evidence>
<sequence>RSVTDTQTRNTTRSVFKRLGKNVADDDLRKTLLRKRTTQAEEEEMKSLRRRIVELEARRLAQKRLPSTGQDLTEVCLKRAATTSRARIEFSPAEPESLLTFDIFQEQLPEKIKIPQIGFYDGTSDPDTHLGLWSQLKSMFRTHFIGSQACRIPKESNTHIIQGADKNLKDYINRFNERVQNMEPCHQETLLVSAYSGLRPNSMFKWTLCQNKPQTYHEFLMKAQQHIMVEENMSVPSFPALNEPPNKAKESRPNKEFTKDGRSAQFWAMQRKHHEELTNSYQGVYSAGAAVVYEELKNKGIIPDPKPIRADEENLDKSRYCAYHKSHGHNTDQCRNLISALLKLIDDPQVRRFTRMDGGNRRPRNNDRMNLGDDLDFGANPRRTNEQPNEILMISQEQRGETSASEGRKRTTSSRDEEHSVHIPIRRSGLPTRVNTSRESTGVSRRQVKAYVRKAYSTGHQVSRAEANRQVPMPTNLIMFSDEDSFPFDNPHSDALVITAPIFRIPVHRIIVDTGAYS</sequence>
<protein>
    <recommendedName>
        <fullName evidence="5">Retrotransposon gag domain-containing protein</fullName>
    </recommendedName>
</protein>
<evidence type="ECO:0008006" key="5">
    <source>
        <dbReference type="Google" id="ProtNLM"/>
    </source>
</evidence>
<feature type="compositionally biased region" description="Basic and acidic residues" evidence="2">
    <location>
        <begin position="246"/>
        <end position="259"/>
    </location>
</feature>
<feature type="compositionally biased region" description="Basic and acidic residues" evidence="2">
    <location>
        <begin position="354"/>
        <end position="371"/>
    </location>
</feature>
<dbReference type="AlphaFoldDB" id="A0A9N7N4T8"/>
<comment type="caution">
    <text evidence="3">The sequence shown here is derived from an EMBL/GenBank/DDBJ whole genome shotgun (WGS) entry which is preliminary data.</text>
</comment>
<gene>
    <name evidence="3" type="ORF">SHERM_21444</name>
</gene>
<keyword evidence="4" id="KW-1185">Reference proteome</keyword>
<feature type="region of interest" description="Disordered" evidence="2">
    <location>
        <begin position="238"/>
        <end position="259"/>
    </location>
</feature>
<evidence type="ECO:0000313" key="4">
    <source>
        <dbReference type="Proteomes" id="UP001153555"/>
    </source>
</evidence>
<reference evidence="3" key="1">
    <citation type="submission" date="2019-12" db="EMBL/GenBank/DDBJ databases">
        <authorList>
            <person name="Scholes J."/>
        </authorList>
    </citation>
    <scope>NUCLEOTIDE SEQUENCE</scope>
</reference>
<feature type="non-terminal residue" evidence="3">
    <location>
        <position position="1"/>
    </location>
</feature>
<keyword evidence="1" id="KW-0175">Coiled coil</keyword>
<evidence type="ECO:0000313" key="3">
    <source>
        <dbReference type="EMBL" id="CAA0824503.1"/>
    </source>
</evidence>
<dbReference type="PANTHER" id="PTHR33223">
    <property type="entry name" value="CCHC-TYPE DOMAIN-CONTAINING PROTEIN"/>
    <property type="match status" value="1"/>
</dbReference>
<feature type="non-terminal residue" evidence="3">
    <location>
        <position position="518"/>
    </location>
</feature>
<evidence type="ECO:0000256" key="2">
    <source>
        <dbReference type="SAM" id="MobiDB-lite"/>
    </source>
</evidence>
<accession>A0A9N7N4T8</accession>
<organism evidence="3 4">
    <name type="scientific">Striga hermonthica</name>
    <name type="common">Purple witchweed</name>
    <name type="synonym">Buchnera hermonthica</name>
    <dbReference type="NCBI Taxonomy" id="68872"/>
    <lineage>
        <taxon>Eukaryota</taxon>
        <taxon>Viridiplantae</taxon>
        <taxon>Streptophyta</taxon>
        <taxon>Embryophyta</taxon>
        <taxon>Tracheophyta</taxon>
        <taxon>Spermatophyta</taxon>
        <taxon>Magnoliopsida</taxon>
        <taxon>eudicotyledons</taxon>
        <taxon>Gunneridae</taxon>
        <taxon>Pentapetalae</taxon>
        <taxon>asterids</taxon>
        <taxon>lamiids</taxon>
        <taxon>Lamiales</taxon>
        <taxon>Orobanchaceae</taxon>
        <taxon>Buchnereae</taxon>
        <taxon>Striga</taxon>
    </lineage>
</organism>
<feature type="compositionally biased region" description="Basic and acidic residues" evidence="2">
    <location>
        <begin position="406"/>
        <end position="420"/>
    </location>
</feature>